<dbReference type="InterPro" id="IPR003368">
    <property type="entry name" value="POMP_repeat"/>
</dbReference>
<evidence type="ECO:0000256" key="8">
    <source>
        <dbReference type="PROSITE-ProRule" id="PRU00473"/>
    </source>
</evidence>
<dbReference type="PANTHER" id="PTHR30329:SF21">
    <property type="entry name" value="LIPOPROTEIN YIAD-RELATED"/>
    <property type="match status" value="1"/>
</dbReference>
<accession>A0A0G3WJ40</accession>
<dbReference type="InterPro" id="IPR012332">
    <property type="entry name" value="Autotransporter_pectin_lyase_C"/>
</dbReference>
<evidence type="ECO:0000256" key="4">
    <source>
        <dbReference type="ARBA" id="ARBA00022525"/>
    </source>
</evidence>
<dbReference type="SUPFAM" id="SSF103515">
    <property type="entry name" value="Autotransporter"/>
    <property type="match status" value="1"/>
</dbReference>
<dbReference type="SUPFAM" id="SSF51126">
    <property type="entry name" value="Pectin lyase-like"/>
    <property type="match status" value="1"/>
</dbReference>
<evidence type="ECO:0000256" key="2">
    <source>
        <dbReference type="ARBA" id="ARBA00004442"/>
    </source>
</evidence>
<dbReference type="OrthoDB" id="6053567at2"/>
<dbReference type="Proteomes" id="UP000035337">
    <property type="component" value="Chromosome"/>
</dbReference>
<dbReference type="InterPro" id="IPR006690">
    <property type="entry name" value="OMPA-like_CS"/>
</dbReference>
<reference evidence="11 12" key="1">
    <citation type="submission" date="2014-09" db="EMBL/GenBank/DDBJ databases">
        <title>Complete genome sequence of Endomicrobium proavitum.</title>
        <authorList>
            <person name="Zheng H."/>
        </authorList>
    </citation>
    <scope>NUCLEOTIDE SEQUENCE [LARGE SCALE GENOMIC DNA]</scope>
    <source>
        <strain evidence="11 12">Rsa215</strain>
    </source>
</reference>
<evidence type="ECO:0008006" key="13">
    <source>
        <dbReference type="Google" id="ProtNLM"/>
    </source>
</evidence>
<dbReference type="Pfam" id="PF02415">
    <property type="entry name" value="Chlam_PMP"/>
    <property type="match status" value="4"/>
</dbReference>
<dbReference type="RefSeq" id="WP_052570340.1">
    <property type="nucleotide sequence ID" value="NZ_CP009498.1"/>
</dbReference>
<dbReference type="PANTHER" id="PTHR30329">
    <property type="entry name" value="STATOR ELEMENT OF FLAGELLAR MOTOR COMPLEX"/>
    <property type="match status" value="1"/>
</dbReference>
<evidence type="ECO:0000259" key="10">
    <source>
        <dbReference type="PROSITE" id="PS51208"/>
    </source>
</evidence>
<evidence type="ECO:0000256" key="6">
    <source>
        <dbReference type="ARBA" id="ARBA00023136"/>
    </source>
</evidence>
<proteinExistence type="predicted"/>
<dbReference type="PROSITE" id="PS01068">
    <property type="entry name" value="OMPA_1"/>
    <property type="match status" value="1"/>
</dbReference>
<dbReference type="PROSITE" id="PS51123">
    <property type="entry name" value="OMPA_2"/>
    <property type="match status" value="1"/>
</dbReference>
<keyword evidence="5" id="KW-0732">Signal</keyword>
<keyword evidence="12" id="KW-1185">Reference proteome</keyword>
<dbReference type="InterPro" id="IPR050330">
    <property type="entry name" value="Bact_OuterMem_StrucFunc"/>
</dbReference>
<evidence type="ECO:0000256" key="3">
    <source>
        <dbReference type="ARBA" id="ARBA00004613"/>
    </source>
</evidence>
<dbReference type="Gene3D" id="2.160.20.20">
    <property type="match status" value="1"/>
</dbReference>
<protein>
    <recommendedName>
        <fullName evidence="13">OmpA-like domain-containing protein</fullName>
    </recommendedName>
</protein>
<name>A0A0G3WJ40_9BACT</name>
<dbReference type="InterPro" id="IPR006665">
    <property type="entry name" value="OmpA-like"/>
</dbReference>
<dbReference type="InterPro" id="IPR036737">
    <property type="entry name" value="OmpA-like_sf"/>
</dbReference>
<keyword evidence="4" id="KW-0964">Secreted</keyword>
<dbReference type="Gene3D" id="2.40.128.130">
    <property type="entry name" value="Autotransporter beta-domain"/>
    <property type="match status" value="1"/>
</dbReference>
<dbReference type="InterPro" id="IPR005546">
    <property type="entry name" value="Autotransporte_beta"/>
</dbReference>
<keyword evidence="6 8" id="KW-0472">Membrane</keyword>
<feature type="domain" description="OmpA-like" evidence="9">
    <location>
        <begin position="999"/>
        <end position="1113"/>
    </location>
</feature>
<feature type="domain" description="Autotransporter" evidence="10">
    <location>
        <begin position="682"/>
        <end position="957"/>
    </location>
</feature>
<evidence type="ECO:0000256" key="5">
    <source>
        <dbReference type="ARBA" id="ARBA00022729"/>
    </source>
</evidence>
<dbReference type="InterPro" id="IPR036709">
    <property type="entry name" value="Autotransporte_beta_dom_sf"/>
</dbReference>
<dbReference type="SMART" id="SM00869">
    <property type="entry name" value="Autotransporter"/>
    <property type="match status" value="1"/>
</dbReference>
<dbReference type="PROSITE" id="PS51208">
    <property type="entry name" value="AUTOTRANSPORTER"/>
    <property type="match status" value="1"/>
</dbReference>
<gene>
    <name evidence="11" type="ORF">Epro_0523</name>
</gene>
<dbReference type="CDD" id="cd07185">
    <property type="entry name" value="OmpA_C-like"/>
    <property type="match status" value="1"/>
</dbReference>
<dbReference type="Pfam" id="PF03797">
    <property type="entry name" value="Autotransporter"/>
    <property type="match status" value="1"/>
</dbReference>
<dbReference type="PRINTS" id="PR01021">
    <property type="entry name" value="OMPADOMAIN"/>
</dbReference>
<sequence length="1113" mass="118390">MKKTLVYSVFVLSCLLVFIGNIYGQSHSRINNINYAEFDVSVSTQFVNLSNNAGGAVYNGYGGVIKFQALAGIITITFSSNNATTQGGAIHNTYSSTVSSTSIIEFKNSIVNFIDNSVGTYGGAIFNNNYSLLEFNNSSVLFANNISSNSGGAIYNNDRSTVSFIGASVNFSSNNSTYNGSAIFNNSYSLIEFSGSSVTFAGNNSINASGSSIYNSNYSIISFNGGFVGFSNNISSQNATVTNTNSLIQFINLSVIFDNNNALIGNGGAIYNMNNSTISVSGGTMKFQNNKALAVAGAIVNTGFIDFTNAEISFIDNQAGTNGGAVNTQGANSKFLVNASSISFTNNTSNTGNGGAIWSNKVVEIAGSVINFINNKAIAGAGGGVFAQAGSSITLEGSGNFIGNEAGSYGGAIYVSSSASVSIIANNGDIAFDNNKMNGSPNDIYIADWGVLNLGGAKDIYFKSGIGFNTTTSSMNIKVTKEGSGVVYLDYSNPYLSNLEFKEGSISLHSAGSNSVGRQLTINELDASASGSQKIYMNVKINGQIDDESDKIRIIDKYEGNIEIAGKQVGTIGALTAGDGMKAVEFGENAVINGNFSLEGGKIDNGAYEIKMYKGDDATFSDWSASADPRDYYLRTAVSGAGGNPVLTDVYKTMANMPILNVLLARAGMNSLEKRLGDLRGFGVGIAGVWSRVYGVNEKVKDMVDTNLSLMGIEAGFDVLVNREEKNKIYVGGMFGYTGTLEAKTKLGVENSNGNGRGVSVGLYGSWIEESGWFVDLASRYFITSFDMANYSSIGDKLEYKPERDIWATGIEAGKTFKVEEDENKYIRIEPKLEVQYLMAGDDKTTVTNGVGSLEYGKANYVKGKANILIGYAVMKNGEVKYEPYIEIGYNHELAGKGKMSYSGVGYESNISGGGFEGALGIDVKVSENIYIYGQGNIESGEKFSAIGANVGVRIGIGEKGKEAAVVETKAKPAVVESTATAAVEKEDKDIEEAKARRKASIKAFSIKAASFGVGKSELTPKAKEDIKEMAQEIKKYEYTSVTIEGHTDASGKAEVNQELSEKRAKSVREEFVKEGIEESKVRIIGFGHRMSVDTNETAAGRANNRRVEIFVE</sequence>
<dbReference type="GO" id="GO:0009279">
    <property type="term" value="C:cell outer membrane"/>
    <property type="evidence" value="ECO:0007669"/>
    <property type="project" value="UniProtKB-SubCell"/>
</dbReference>
<dbReference type="GO" id="GO:0005576">
    <property type="term" value="C:extracellular region"/>
    <property type="evidence" value="ECO:0007669"/>
    <property type="project" value="UniProtKB-SubCell"/>
</dbReference>
<dbReference type="EMBL" id="CP009498">
    <property type="protein sequence ID" value="AKL97902.1"/>
    <property type="molecule type" value="Genomic_DNA"/>
</dbReference>
<dbReference type="NCBIfam" id="TIGR01414">
    <property type="entry name" value="autotrans_barl"/>
    <property type="match status" value="1"/>
</dbReference>
<comment type="subcellular location">
    <subcellularLocation>
        <location evidence="1">Cell envelope</location>
    </subcellularLocation>
    <subcellularLocation>
        <location evidence="2">Cell outer membrane</location>
    </subcellularLocation>
    <subcellularLocation>
        <location evidence="3">Secreted</location>
    </subcellularLocation>
</comment>
<dbReference type="Gene3D" id="3.30.1330.60">
    <property type="entry name" value="OmpA-like domain"/>
    <property type="match status" value="1"/>
</dbReference>
<evidence type="ECO:0000313" key="12">
    <source>
        <dbReference type="Proteomes" id="UP000035337"/>
    </source>
</evidence>
<evidence type="ECO:0000256" key="1">
    <source>
        <dbReference type="ARBA" id="ARBA00004196"/>
    </source>
</evidence>
<dbReference type="InterPro" id="IPR006315">
    <property type="entry name" value="OM_autotransptr_brl_dom"/>
</dbReference>
<evidence type="ECO:0000256" key="7">
    <source>
        <dbReference type="ARBA" id="ARBA00023237"/>
    </source>
</evidence>
<evidence type="ECO:0000313" key="11">
    <source>
        <dbReference type="EMBL" id="AKL97902.1"/>
    </source>
</evidence>
<dbReference type="Pfam" id="PF00691">
    <property type="entry name" value="OmpA"/>
    <property type="match status" value="1"/>
</dbReference>
<dbReference type="InterPro" id="IPR006664">
    <property type="entry name" value="OMP_bac"/>
</dbReference>
<dbReference type="AlphaFoldDB" id="A0A0G3WJ40"/>
<dbReference type="NCBIfam" id="TIGR01376">
    <property type="entry name" value="POMP_repeat"/>
    <property type="match status" value="4"/>
</dbReference>
<keyword evidence="7" id="KW-0998">Cell outer membrane</keyword>
<dbReference type="SUPFAM" id="SSF103088">
    <property type="entry name" value="OmpA-like"/>
    <property type="match status" value="1"/>
</dbReference>
<dbReference type="InterPro" id="IPR011050">
    <property type="entry name" value="Pectin_lyase_fold/virulence"/>
</dbReference>
<organism evidence="11 12">
    <name type="scientific">Endomicrobium proavitum</name>
    <dbReference type="NCBI Taxonomy" id="1408281"/>
    <lineage>
        <taxon>Bacteria</taxon>
        <taxon>Pseudomonadati</taxon>
        <taxon>Elusimicrobiota</taxon>
        <taxon>Endomicrobiia</taxon>
        <taxon>Endomicrobiales</taxon>
        <taxon>Endomicrobiaceae</taxon>
        <taxon>Endomicrobium</taxon>
    </lineage>
</organism>
<dbReference type="KEGG" id="epo:Epro_0523"/>
<evidence type="ECO:0000259" key="9">
    <source>
        <dbReference type="PROSITE" id="PS51123"/>
    </source>
</evidence>